<accession>A0A6F8XFP6</accession>
<protein>
    <submittedName>
        <fullName evidence="6">2-nitropropane dioxygenase</fullName>
    </submittedName>
</protein>
<reference evidence="6 7" key="1">
    <citation type="submission" date="2020-03" db="EMBL/GenBank/DDBJ databases">
        <title>Complete Genome Sequence of Halomonas meridiana strain Eplume2, isolated from hydrothermal-plume in the north east Pacific Ocean.</title>
        <authorList>
            <person name="Kurihara Y."/>
            <person name="Kawai S."/>
            <person name="Sakai A."/>
            <person name="Galipon J."/>
            <person name="Arakawa K."/>
        </authorList>
    </citation>
    <scope>NUCLEOTIDE SEQUENCE [LARGE SCALE GENOMIC DNA]</scope>
    <source>
        <strain evidence="6 7">Eplume2</strain>
    </source>
</reference>
<evidence type="ECO:0000256" key="4">
    <source>
        <dbReference type="ARBA" id="ARBA00023002"/>
    </source>
</evidence>
<organism evidence="6 7">
    <name type="scientific">Vreelandella aquamarina</name>
    <dbReference type="NCBI Taxonomy" id="77097"/>
    <lineage>
        <taxon>Bacteria</taxon>
        <taxon>Pseudomonadati</taxon>
        <taxon>Pseudomonadota</taxon>
        <taxon>Gammaproteobacteria</taxon>
        <taxon>Oceanospirillales</taxon>
        <taxon>Halomonadaceae</taxon>
        <taxon>Vreelandella</taxon>
    </lineage>
</organism>
<dbReference type="InterPro" id="IPR004136">
    <property type="entry name" value="NMO"/>
</dbReference>
<dbReference type="FunFam" id="3.20.20.70:FF:000210">
    <property type="entry name" value="2-nitropropane dioxygenase"/>
    <property type="match status" value="1"/>
</dbReference>
<dbReference type="Proteomes" id="UP000501053">
    <property type="component" value="Chromosome"/>
</dbReference>
<keyword evidence="3" id="KW-0288">FMN</keyword>
<evidence type="ECO:0000256" key="1">
    <source>
        <dbReference type="ARBA" id="ARBA00009881"/>
    </source>
</evidence>
<sequence>MPIPSLLKGCLTLPVMASPMFIISGPELVISQCKAGIVGSFPSLNARPAEELSRWLTKIEGELAAAKLENPESRIAPYAVNLIVHPSNLRLEKDLAVCVEHRVPLVITSLSPPESVVPAVHSYGGLVFHDVINVRHARKAVTAGVDGLILVCAGAGGHGGTLSPLALVAEVRSFFDGPILLSGAISRGDQILAAQAMGADMAYIGTRFIASSEANAVSDYKAMVTKSTMADIVYTDLFTGVKGNYLRGSIEAAGLDPYNLPDRGGLEVRVREEGSKQNAWRDIWGAGQGVGSIDTVMPVAEIVHSLAREYRQALDRVERQSAVFLKEIVA</sequence>
<comment type="similarity">
    <text evidence="1">Belongs to the nitronate monooxygenase family. NMO class I subfamily.</text>
</comment>
<evidence type="ECO:0000256" key="2">
    <source>
        <dbReference type="ARBA" id="ARBA00022630"/>
    </source>
</evidence>
<keyword evidence="2" id="KW-0285">Flavoprotein</keyword>
<evidence type="ECO:0000256" key="3">
    <source>
        <dbReference type="ARBA" id="ARBA00022643"/>
    </source>
</evidence>
<keyword evidence="7" id="KW-1185">Reference proteome</keyword>
<dbReference type="GO" id="GO:0018580">
    <property type="term" value="F:nitronate monooxygenase activity"/>
    <property type="evidence" value="ECO:0007669"/>
    <property type="project" value="InterPro"/>
</dbReference>
<dbReference type="PANTHER" id="PTHR42747:SF4">
    <property type="entry name" value="BLR1330 PROTEIN"/>
    <property type="match status" value="1"/>
</dbReference>
<dbReference type="GO" id="GO:0051213">
    <property type="term" value="F:dioxygenase activity"/>
    <property type="evidence" value="ECO:0007669"/>
    <property type="project" value="UniProtKB-KW"/>
</dbReference>
<evidence type="ECO:0000313" key="7">
    <source>
        <dbReference type="Proteomes" id="UP000501053"/>
    </source>
</evidence>
<dbReference type="AlphaFoldDB" id="A0A6F8XFP6"/>
<dbReference type="SUPFAM" id="SSF51412">
    <property type="entry name" value="Inosine monophosphate dehydrogenase (IMPDH)"/>
    <property type="match status" value="1"/>
</dbReference>
<name>A0A6F8XFP6_9GAMM</name>
<dbReference type="Gene3D" id="3.20.20.70">
    <property type="entry name" value="Aldolase class I"/>
    <property type="match status" value="1"/>
</dbReference>
<dbReference type="Pfam" id="PF03060">
    <property type="entry name" value="NMO"/>
    <property type="match status" value="1"/>
</dbReference>
<keyword evidence="5" id="KW-0503">Monooxygenase</keyword>
<keyword evidence="4" id="KW-0560">Oxidoreductase</keyword>
<dbReference type="RefSeq" id="WP_172515316.1">
    <property type="nucleotide sequence ID" value="NZ_AP022869.1"/>
</dbReference>
<evidence type="ECO:0000256" key="5">
    <source>
        <dbReference type="ARBA" id="ARBA00023033"/>
    </source>
</evidence>
<proteinExistence type="inferred from homology"/>
<dbReference type="EMBL" id="AP022869">
    <property type="protein sequence ID" value="BCB72584.1"/>
    <property type="molecule type" value="Genomic_DNA"/>
</dbReference>
<keyword evidence="6" id="KW-0223">Dioxygenase</keyword>
<gene>
    <name evidence="6" type="ORF">HMEPL2_29350</name>
</gene>
<dbReference type="CDD" id="cd04730">
    <property type="entry name" value="NPD_like"/>
    <property type="match status" value="1"/>
</dbReference>
<dbReference type="PANTHER" id="PTHR42747">
    <property type="entry name" value="NITRONATE MONOOXYGENASE-RELATED"/>
    <property type="match status" value="1"/>
</dbReference>
<dbReference type="InterPro" id="IPR013785">
    <property type="entry name" value="Aldolase_TIM"/>
</dbReference>
<evidence type="ECO:0000313" key="6">
    <source>
        <dbReference type="EMBL" id="BCB72584.1"/>
    </source>
</evidence>